<feature type="domain" description="BRCT" evidence="4">
    <location>
        <begin position="10"/>
        <end position="57"/>
    </location>
</feature>
<sequence>MSLIQVISKLDNVKETSETIFIACEEDMEEALSAATKGIWTFSSEWLMNCIMKQELDLKHSQFAESL</sequence>
<dbReference type="InterPro" id="IPR036420">
    <property type="entry name" value="BRCT_dom_sf"/>
</dbReference>
<gene>
    <name evidence="5" type="ORF">CISIN_1g044475mg</name>
</gene>
<dbReference type="eggNOG" id="KOG2043">
    <property type="taxonomic scope" value="Eukaryota"/>
</dbReference>
<name>A0A067E3G4_CITSI</name>
<dbReference type="PANTHER" id="PTHR23196">
    <property type="entry name" value="PAX TRANSCRIPTION ACTIVATION DOMAIN INTERACTING PROTEIN"/>
    <property type="match status" value="1"/>
</dbReference>
<evidence type="ECO:0000256" key="3">
    <source>
        <dbReference type="ARBA" id="ARBA00023242"/>
    </source>
</evidence>
<dbReference type="GO" id="GO:0005634">
    <property type="term" value="C:nucleus"/>
    <property type="evidence" value="ECO:0007669"/>
    <property type="project" value="UniProtKB-SubCell"/>
</dbReference>
<reference evidence="5 6" key="1">
    <citation type="submission" date="2014-04" db="EMBL/GenBank/DDBJ databases">
        <authorList>
            <consortium name="International Citrus Genome Consortium"/>
            <person name="Gmitter F."/>
            <person name="Chen C."/>
            <person name="Farmerie W."/>
            <person name="Harkins T."/>
            <person name="Desany B."/>
            <person name="Mohiuddin M."/>
            <person name="Kodira C."/>
            <person name="Borodovsky M."/>
            <person name="Lomsadze A."/>
            <person name="Burns P."/>
            <person name="Jenkins J."/>
            <person name="Prochnik S."/>
            <person name="Shu S."/>
            <person name="Chapman J."/>
            <person name="Pitluck S."/>
            <person name="Schmutz J."/>
            <person name="Rokhsar D."/>
        </authorList>
    </citation>
    <scope>NUCLEOTIDE SEQUENCE</scope>
</reference>
<dbReference type="EMBL" id="KK785106">
    <property type="protein sequence ID" value="KDO49618.1"/>
    <property type="molecule type" value="Genomic_DNA"/>
</dbReference>
<dbReference type="InterPro" id="IPR001357">
    <property type="entry name" value="BRCT_dom"/>
</dbReference>
<evidence type="ECO:0000256" key="1">
    <source>
        <dbReference type="ARBA" id="ARBA00004123"/>
    </source>
</evidence>
<dbReference type="SMR" id="A0A067E3G4"/>
<dbReference type="Pfam" id="PF16589">
    <property type="entry name" value="BRCT_2"/>
    <property type="match status" value="1"/>
</dbReference>
<keyword evidence="3" id="KW-0539">Nucleus</keyword>
<comment type="subcellular location">
    <subcellularLocation>
        <location evidence="1">Nucleus</location>
    </subcellularLocation>
</comment>
<evidence type="ECO:0000313" key="5">
    <source>
        <dbReference type="EMBL" id="KDO49618.1"/>
    </source>
</evidence>
<proteinExistence type="predicted"/>
<protein>
    <recommendedName>
        <fullName evidence="4">BRCT domain-containing protein</fullName>
    </recommendedName>
</protein>
<dbReference type="PANTHER" id="PTHR23196:SF8">
    <property type="entry name" value="N-ACETYLTRANSFERASE"/>
    <property type="match status" value="1"/>
</dbReference>
<accession>A0A067E3G4</accession>
<evidence type="ECO:0000256" key="2">
    <source>
        <dbReference type="ARBA" id="ARBA00022763"/>
    </source>
</evidence>
<dbReference type="Proteomes" id="UP000027120">
    <property type="component" value="Unassembled WGS sequence"/>
</dbReference>
<evidence type="ECO:0000259" key="4">
    <source>
        <dbReference type="Pfam" id="PF16589"/>
    </source>
</evidence>
<evidence type="ECO:0000313" key="6">
    <source>
        <dbReference type="Proteomes" id="UP000027120"/>
    </source>
</evidence>
<dbReference type="PaxDb" id="2711-XP_006491542.1"/>
<dbReference type="STRING" id="2711.A0A067E3G4"/>
<keyword evidence="2" id="KW-0227">DNA damage</keyword>
<dbReference type="GO" id="GO:0006974">
    <property type="term" value="P:DNA damage response"/>
    <property type="evidence" value="ECO:0007669"/>
    <property type="project" value="UniProtKB-KW"/>
</dbReference>
<dbReference type="InterPro" id="IPR051579">
    <property type="entry name" value="DDR_Transcriptional_Reg"/>
</dbReference>
<organism evidence="5 6">
    <name type="scientific">Citrus sinensis</name>
    <name type="common">Sweet orange</name>
    <name type="synonym">Citrus aurantium var. sinensis</name>
    <dbReference type="NCBI Taxonomy" id="2711"/>
    <lineage>
        <taxon>Eukaryota</taxon>
        <taxon>Viridiplantae</taxon>
        <taxon>Streptophyta</taxon>
        <taxon>Embryophyta</taxon>
        <taxon>Tracheophyta</taxon>
        <taxon>Spermatophyta</taxon>
        <taxon>Magnoliopsida</taxon>
        <taxon>eudicotyledons</taxon>
        <taxon>Gunneridae</taxon>
        <taxon>Pentapetalae</taxon>
        <taxon>rosids</taxon>
        <taxon>malvids</taxon>
        <taxon>Sapindales</taxon>
        <taxon>Rutaceae</taxon>
        <taxon>Aurantioideae</taxon>
        <taxon>Citrus</taxon>
    </lineage>
</organism>
<dbReference type="SUPFAM" id="SSF52113">
    <property type="entry name" value="BRCT domain"/>
    <property type="match status" value="1"/>
</dbReference>
<dbReference type="AlphaFoldDB" id="A0A067E3G4"/>
<dbReference type="Gene3D" id="3.40.50.10190">
    <property type="entry name" value="BRCT domain"/>
    <property type="match status" value="1"/>
</dbReference>
<keyword evidence="6" id="KW-1185">Reference proteome</keyword>